<keyword evidence="3" id="KW-0349">Heme</keyword>
<keyword evidence="3" id="KW-0560">Oxidoreductase</keyword>
<sequence>MSRTPPGPRLPTPVQTLLFAMVRHRWLPRLTRRHGPVIHLRIRPEGDVVVLSDLDQIRDVFLSPPTVFHAGEANEVMETPMGEHSVMNADEDAHLRLRRQLTPAFRNSALRGYQRMVARIAVEEVERWPTGMPFSAMERMNAVTLEIILRVMFGVEDEHRLEELRTRLRMVLEIDPAGTGPWLRRLLQRRQAATNRPRVDELLYAEIADRRRADDLASRPDMLSRLLAAPQARELPSDAELHDHLLTLLLAGHETISTALAWSFHELARHPAALDAAARSAAAGADDYLEAVLKEVLRLRPAIVDVTRKLTEAAEVGGYRVPAGWTVMPSILLAHHDPASHPEPATFQPERFLDGGPPAASWVPFGGGVRRCLGSGFALQQGTIVLREVLSRFRVEAADAAPERPRLQHLTLVPGKGARIIVHRLPVAASHAAAP</sequence>
<dbReference type="EMBL" id="JBHUKU010000020">
    <property type="protein sequence ID" value="MFD2462822.1"/>
    <property type="molecule type" value="Genomic_DNA"/>
</dbReference>
<keyword evidence="5" id="KW-1185">Reference proteome</keyword>
<evidence type="ECO:0000256" key="1">
    <source>
        <dbReference type="ARBA" id="ARBA00001971"/>
    </source>
</evidence>
<dbReference type="SUPFAM" id="SSF48264">
    <property type="entry name" value="Cytochrome P450"/>
    <property type="match status" value="1"/>
</dbReference>
<evidence type="ECO:0000256" key="3">
    <source>
        <dbReference type="RuleBase" id="RU000461"/>
    </source>
</evidence>
<reference evidence="5" key="1">
    <citation type="journal article" date="2019" name="Int. J. Syst. Evol. Microbiol.">
        <title>The Global Catalogue of Microorganisms (GCM) 10K type strain sequencing project: providing services to taxonomists for standard genome sequencing and annotation.</title>
        <authorList>
            <consortium name="The Broad Institute Genomics Platform"/>
            <consortium name="The Broad Institute Genome Sequencing Center for Infectious Disease"/>
            <person name="Wu L."/>
            <person name="Ma J."/>
        </authorList>
    </citation>
    <scope>NUCLEOTIDE SEQUENCE [LARGE SCALE GENOMIC DNA]</scope>
    <source>
        <strain evidence="5">CGMCC 4.7643</strain>
    </source>
</reference>
<dbReference type="InterPro" id="IPR001128">
    <property type="entry name" value="Cyt_P450"/>
</dbReference>
<dbReference type="PANTHER" id="PTHR24305">
    <property type="entry name" value="CYTOCHROME P450"/>
    <property type="match status" value="1"/>
</dbReference>
<dbReference type="InterPro" id="IPR036396">
    <property type="entry name" value="Cyt_P450_sf"/>
</dbReference>
<keyword evidence="3" id="KW-0408">Iron</keyword>
<protein>
    <submittedName>
        <fullName evidence="4">Cytochrome P450</fullName>
    </submittedName>
</protein>
<keyword evidence="3" id="KW-0503">Monooxygenase</keyword>
<evidence type="ECO:0000256" key="2">
    <source>
        <dbReference type="ARBA" id="ARBA00010617"/>
    </source>
</evidence>
<dbReference type="PRINTS" id="PR00385">
    <property type="entry name" value="P450"/>
</dbReference>
<dbReference type="Pfam" id="PF00067">
    <property type="entry name" value="p450"/>
    <property type="match status" value="1"/>
</dbReference>
<dbReference type="PANTHER" id="PTHR24305:SF166">
    <property type="entry name" value="CYTOCHROME P450 12A4, MITOCHONDRIAL-RELATED"/>
    <property type="match status" value="1"/>
</dbReference>
<comment type="similarity">
    <text evidence="2 3">Belongs to the cytochrome P450 family.</text>
</comment>
<dbReference type="PROSITE" id="PS00086">
    <property type="entry name" value="CYTOCHROME_P450"/>
    <property type="match status" value="1"/>
</dbReference>
<evidence type="ECO:0000313" key="4">
    <source>
        <dbReference type="EMBL" id="MFD2462822.1"/>
    </source>
</evidence>
<keyword evidence="3" id="KW-0479">Metal-binding</keyword>
<dbReference type="Gene3D" id="1.10.630.10">
    <property type="entry name" value="Cytochrome P450"/>
    <property type="match status" value="1"/>
</dbReference>
<organism evidence="4 5">
    <name type="scientific">Amycolatopsis samaneae</name>
    <dbReference type="NCBI Taxonomy" id="664691"/>
    <lineage>
        <taxon>Bacteria</taxon>
        <taxon>Bacillati</taxon>
        <taxon>Actinomycetota</taxon>
        <taxon>Actinomycetes</taxon>
        <taxon>Pseudonocardiales</taxon>
        <taxon>Pseudonocardiaceae</taxon>
        <taxon>Amycolatopsis</taxon>
    </lineage>
</organism>
<comment type="caution">
    <text evidence="4">The sequence shown here is derived from an EMBL/GenBank/DDBJ whole genome shotgun (WGS) entry which is preliminary data.</text>
</comment>
<dbReference type="InterPro" id="IPR017972">
    <property type="entry name" value="Cyt_P450_CS"/>
</dbReference>
<dbReference type="PRINTS" id="PR00463">
    <property type="entry name" value="EP450I"/>
</dbReference>
<name>A0ABW5GPM2_9PSEU</name>
<evidence type="ECO:0000313" key="5">
    <source>
        <dbReference type="Proteomes" id="UP001597419"/>
    </source>
</evidence>
<dbReference type="InterPro" id="IPR002401">
    <property type="entry name" value="Cyt_P450_E_grp-I"/>
</dbReference>
<dbReference type="RefSeq" id="WP_345393219.1">
    <property type="nucleotide sequence ID" value="NZ_BAABHG010000005.1"/>
</dbReference>
<dbReference type="Proteomes" id="UP001597419">
    <property type="component" value="Unassembled WGS sequence"/>
</dbReference>
<comment type="cofactor">
    <cofactor evidence="1">
        <name>heme</name>
        <dbReference type="ChEBI" id="CHEBI:30413"/>
    </cofactor>
</comment>
<dbReference type="InterPro" id="IPR050121">
    <property type="entry name" value="Cytochrome_P450_monoxygenase"/>
</dbReference>
<proteinExistence type="inferred from homology"/>
<accession>A0ABW5GPM2</accession>
<gene>
    <name evidence="4" type="ORF">ACFSYJ_29715</name>
</gene>